<keyword evidence="1 5" id="KW-0245">EGF-like domain</keyword>
<dbReference type="Gene3D" id="2.10.25.10">
    <property type="entry name" value="Laminin"/>
    <property type="match status" value="1"/>
</dbReference>
<protein>
    <recommendedName>
        <fullName evidence="6">EGF-like domain-containing protein</fullName>
    </recommendedName>
</protein>
<dbReference type="FunFam" id="2.10.25.10:FF:000066">
    <property type="entry name" value="FAT atypical cadherin 4"/>
    <property type="match status" value="1"/>
</dbReference>
<evidence type="ECO:0000256" key="5">
    <source>
        <dbReference type="PROSITE-ProRule" id="PRU00076"/>
    </source>
</evidence>
<organism evidence="7 8">
    <name type="scientific">Paralvinella palmiformis</name>
    <dbReference type="NCBI Taxonomy" id="53620"/>
    <lineage>
        <taxon>Eukaryota</taxon>
        <taxon>Metazoa</taxon>
        <taxon>Spiralia</taxon>
        <taxon>Lophotrochozoa</taxon>
        <taxon>Annelida</taxon>
        <taxon>Polychaeta</taxon>
        <taxon>Sedentaria</taxon>
        <taxon>Canalipalpata</taxon>
        <taxon>Terebellida</taxon>
        <taxon>Terebelliformia</taxon>
        <taxon>Alvinellidae</taxon>
        <taxon>Paralvinella</taxon>
    </lineage>
</organism>
<dbReference type="PROSITE" id="PS00010">
    <property type="entry name" value="ASX_HYDROXYL"/>
    <property type="match status" value="1"/>
</dbReference>
<sequence length="82" mass="8512">MSVISAIVPEPDTRDTIVNEISLISRYKSATVNVATTISPSDIDDCNGVVCDNGGSCVDEVDGFICLCVDGTEGVICTDPEG</sequence>
<dbReference type="SMART" id="SM00181">
    <property type="entry name" value="EGF"/>
    <property type="match status" value="1"/>
</dbReference>
<feature type="domain" description="EGF-like" evidence="6">
    <location>
        <begin position="42"/>
        <end position="78"/>
    </location>
</feature>
<evidence type="ECO:0000313" key="8">
    <source>
        <dbReference type="Proteomes" id="UP001208570"/>
    </source>
</evidence>
<dbReference type="SUPFAM" id="SSF57196">
    <property type="entry name" value="EGF/Laminin"/>
    <property type="match status" value="1"/>
</dbReference>
<dbReference type="Proteomes" id="UP001208570">
    <property type="component" value="Unassembled WGS sequence"/>
</dbReference>
<keyword evidence="4 5" id="KW-1015">Disulfide bond</keyword>
<evidence type="ECO:0000256" key="2">
    <source>
        <dbReference type="ARBA" id="ARBA00022729"/>
    </source>
</evidence>
<dbReference type="PROSITE" id="PS00022">
    <property type="entry name" value="EGF_1"/>
    <property type="match status" value="1"/>
</dbReference>
<dbReference type="AlphaFoldDB" id="A0AAD9J2A7"/>
<evidence type="ECO:0000256" key="1">
    <source>
        <dbReference type="ARBA" id="ARBA00022536"/>
    </source>
</evidence>
<name>A0AAD9J2A7_9ANNE</name>
<dbReference type="InterPro" id="IPR000742">
    <property type="entry name" value="EGF"/>
</dbReference>
<dbReference type="Pfam" id="PF00008">
    <property type="entry name" value="EGF"/>
    <property type="match status" value="1"/>
</dbReference>
<keyword evidence="3" id="KW-0677">Repeat</keyword>
<dbReference type="InterPro" id="IPR001881">
    <property type="entry name" value="EGF-like_Ca-bd_dom"/>
</dbReference>
<dbReference type="InterPro" id="IPR018097">
    <property type="entry name" value="EGF_Ca-bd_CS"/>
</dbReference>
<dbReference type="PROSITE" id="PS01187">
    <property type="entry name" value="EGF_CA"/>
    <property type="match status" value="1"/>
</dbReference>
<dbReference type="SMART" id="SM00179">
    <property type="entry name" value="EGF_CA"/>
    <property type="match status" value="1"/>
</dbReference>
<keyword evidence="2" id="KW-0732">Signal</keyword>
<feature type="disulfide bond" evidence="5">
    <location>
        <begin position="68"/>
        <end position="77"/>
    </location>
</feature>
<comment type="caution">
    <text evidence="5">Lacks conserved residue(s) required for the propagation of feature annotation.</text>
</comment>
<proteinExistence type="predicted"/>
<keyword evidence="8" id="KW-1185">Reference proteome</keyword>
<evidence type="ECO:0000313" key="7">
    <source>
        <dbReference type="EMBL" id="KAK2144797.1"/>
    </source>
</evidence>
<dbReference type="CDD" id="cd00054">
    <property type="entry name" value="EGF_CA"/>
    <property type="match status" value="1"/>
</dbReference>
<comment type="caution">
    <text evidence="7">The sequence shown here is derived from an EMBL/GenBank/DDBJ whole genome shotgun (WGS) entry which is preliminary data.</text>
</comment>
<dbReference type="EMBL" id="JAODUP010000730">
    <property type="protein sequence ID" value="KAK2144797.1"/>
    <property type="molecule type" value="Genomic_DNA"/>
</dbReference>
<evidence type="ECO:0000259" key="6">
    <source>
        <dbReference type="PROSITE" id="PS50026"/>
    </source>
</evidence>
<dbReference type="GO" id="GO:0005509">
    <property type="term" value="F:calcium ion binding"/>
    <property type="evidence" value="ECO:0007669"/>
    <property type="project" value="InterPro"/>
</dbReference>
<evidence type="ECO:0000256" key="4">
    <source>
        <dbReference type="ARBA" id="ARBA00023157"/>
    </source>
</evidence>
<accession>A0AAD9J2A7</accession>
<reference evidence="7" key="1">
    <citation type="journal article" date="2023" name="Mol. Biol. Evol.">
        <title>Third-Generation Sequencing Reveals the Adaptive Role of the Epigenome in Three Deep-Sea Polychaetes.</title>
        <authorList>
            <person name="Perez M."/>
            <person name="Aroh O."/>
            <person name="Sun Y."/>
            <person name="Lan Y."/>
            <person name="Juniper S.K."/>
            <person name="Young C.R."/>
            <person name="Angers B."/>
            <person name="Qian P.Y."/>
        </authorList>
    </citation>
    <scope>NUCLEOTIDE SEQUENCE</scope>
    <source>
        <strain evidence="7">P08H-3</strain>
    </source>
</reference>
<evidence type="ECO:0000256" key="3">
    <source>
        <dbReference type="ARBA" id="ARBA00022737"/>
    </source>
</evidence>
<dbReference type="PROSITE" id="PS50026">
    <property type="entry name" value="EGF_3"/>
    <property type="match status" value="1"/>
</dbReference>
<gene>
    <name evidence="7" type="ORF">LSH36_730g01059</name>
</gene>
<dbReference type="InterPro" id="IPR000152">
    <property type="entry name" value="EGF-type_Asp/Asn_hydroxyl_site"/>
</dbReference>